<reference evidence="1 2" key="1">
    <citation type="submission" date="2016-04" db="EMBL/GenBank/DDBJ databases">
        <title>Draft Genome Assembly of the Bloom-forming Cyanobacterium Nodularia spumigena Strain CENA596 in Shrimp Production Ponds.</title>
        <authorList>
            <person name="Popin R.V."/>
            <person name="Rigonato J."/>
            <person name="Abreu V.A."/>
            <person name="Andreote A.P."/>
            <person name="Silveira S.B."/>
            <person name="Odebrecht C."/>
            <person name="Fiore M.F."/>
        </authorList>
    </citation>
    <scope>NUCLEOTIDE SEQUENCE [LARGE SCALE GENOMIC DNA]</scope>
    <source>
        <strain evidence="1 2">CENA596</strain>
    </source>
</reference>
<dbReference type="Pfam" id="PF13578">
    <property type="entry name" value="Methyltransf_24"/>
    <property type="match status" value="1"/>
</dbReference>
<comment type="caution">
    <text evidence="1">The sequence shown here is derived from an EMBL/GenBank/DDBJ whole genome shotgun (WGS) entry which is preliminary data.</text>
</comment>
<evidence type="ECO:0008006" key="3">
    <source>
        <dbReference type="Google" id="ProtNLM"/>
    </source>
</evidence>
<evidence type="ECO:0000313" key="1">
    <source>
        <dbReference type="EMBL" id="KZL50127.1"/>
    </source>
</evidence>
<sequence length="108" mass="12099">MEKHSRKNLLQISEKFSSISGTFEDNIDNVLPQSKTIDMAFIDAIHTKEFVMSQLEIVLAKCSNKAIIILDDINFSDSMNECWAEISVDGRFSCSVELGKRVGILEVA</sequence>
<gene>
    <name evidence="1" type="ORF">A2T98_09250</name>
</gene>
<dbReference type="EMBL" id="LWAJ01000111">
    <property type="protein sequence ID" value="KZL50127.1"/>
    <property type="molecule type" value="Genomic_DNA"/>
</dbReference>
<evidence type="ECO:0000313" key="2">
    <source>
        <dbReference type="Proteomes" id="UP000076555"/>
    </source>
</evidence>
<dbReference type="AlphaFoldDB" id="A0A166JTY7"/>
<dbReference type="RefSeq" id="WP_063872524.1">
    <property type="nucleotide sequence ID" value="NZ_CAWMRI010000111.1"/>
</dbReference>
<name>A0A166JTY7_NODSP</name>
<dbReference type="InterPro" id="IPR029063">
    <property type="entry name" value="SAM-dependent_MTases_sf"/>
</dbReference>
<accession>A0A166JTY7</accession>
<protein>
    <recommendedName>
        <fullName evidence="3">Class I SAM-dependent methyltransferase</fullName>
    </recommendedName>
</protein>
<dbReference type="Gene3D" id="3.40.50.150">
    <property type="entry name" value="Vaccinia Virus protein VP39"/>
    <property type="match status" value="1"/>
</dbReference>
<proteinExistence type="predicted"/>
<dbReference type="Proteomes" id="UP000076555">
    <property type="component" value="Unassembled WGS sequence"/>
</dbReference>
<organism evidence="1 2">
    <name type="scientific">Nodularia spumigena CENA596</name>
    <dbReference type="NCBI Taxonomy" id="1819295"/>
    <lineage>
        <taxon>Bacteria</taxon>
        <taxon>Bacillati</taxon>
        <taxon>Cyanobacteriota</taxon>
        <taxon>Cyanophyceae</taxon>
        <taxon>Nostocales</taxon>
        <taxon>Nodulariaceae</taxon>
        <taxon>Nodularia</taxon>
    </lineage>
</organism>